<accession>A0A540VLB9</accession>
<dbReference type="Proteomes" id="UP000315400">
    <property type="component" value="Unassembled WGS sequence"/>
</dbReference>
<dbReference type="AlphaFoldDB" id="A0A540VLB9"/>
<evidence type="ECO:0000313" key="1">
    <source>
        <dbReference type="EMBL" id="TQE97537.1"/>
    </source>
</evidence>
<proteinExistence type="predicted"/>
<dbReference type="EMBL" id="VIFK01000303">
    <property type="protein sequence ID" value="TQE97537.1"/>
    <property type="molecule type" value="Genomic_DNA"/>
</dbReference>
<organism evidence="1 2">
    <name type="scientific">Spiribacter salinus</name>
    <dbReference type="NCBI Taxonomy" id="1335746"/>
    <lineage>
        <taxon>Bacteria</taxon>
        <taxon>Pseudomonadati</taxon>
        <taxon>Pseudomonadota</taxon>
        <taxon>Gammaproteobacteria</taxon>
        <taxon>Chromatiales</taxon>
        <taxon>Ectothiorhodospiraceae</taxon>
        <taxon>Spiribacter</taxon>
    </lineage>
</organism>
<gene>
    <name evidence="1" type="ORF">FKY71_15985</name>
</gene>
<protein>
    <submittedName>
        <fullName evidence="1">Uncharacterized protein</fullName>
    </submittedName>
</protein>
<reference evidence="1 2" key="1">
    <citation type="submission" date="2019-06" db="EMBL/GenBank/DDBJ databases">
        <title>Metagenome assembled Genome of Spiribacter salinus SL48-SHIP from the microbial mat of Salt Lake 48 (Novosibirsk region, Russia).</title>
        <authorList>
            <person name="Shipova A."/>
            <person name="Rozanov A.S."/>
            <person name="Bryanskaya A.V."/>
            <person name="Peltek S.E."/>
        </authorList>
    </citation>
    <scope>NUCLEOTIDE SEQUENCE [LARGE SCALE GENOMIC DNA]</scope>
    <source>
        <strain evidence="1">SL48-SHIP-2</strain>
    </source>
</reference>
<comment type="caution">
    <text evidence="1">The sequence shown here is derived from an EMBL/GenBank/DDBJ whole genome shotgun (WGS) entry which is preliminary data.</text>
</comment>
<sequence>MMSQRLVEAAERLVDQGVMVKNPESTTGYDFSPSEIEKRRLGAQRLKARLGHLPGYAKKAEKRGDDYWLALYASGHRA</sequence>
<name>A0A540VLB9_9GAMM</name>
<evidence type="ECO:0000313" key="2">
    <source>
        <dbReference type="Proteomes" id="UP000315400"/>
    </source>
</evidence>